<keyword evidence="16" id="KW-1185">Reference proteome</keyword>
<gene>
    <name evidence="15" type="ORF">QTG54_004193</name>
</gene>
<keyword evidence="6 15" id="KW-0808">Transferase</keyword>
<dbReference type="GO" id="GO:0016020">
    <property type="term" value="C:membrane"/>
    <property type="evidence" value="ECO:0007669"/>
    <property type="project" value="UniProtKB-SubCell"/>
</dbReference>
<evidence type="ECO:0000256" key="10">
    <source>
        <dbReference type="ARBA" id="ARBA00022989"/>
    </source>
</evidence>
<comment type="similarity">
    <text evidence="3">Belongs to the glycosyltransferase 31 family. Beta3-Gal-T subfamily.</text>
</comment>
<reference evidence="15" key="1">
    <citation type="submission" date="2023-06" db="EMBL/GenBank/DDBJ databases">
        <title>Survivors Of The Sea: Transcriptome response of Skeletonema marinoi to long-term dormancy.</title>
        <authorList>
            <person name="Pinder M.I.M."/>
            <person name="Kourtchenko O."/>
            <person name="Robertson E.K."/>
            <person name="Larsson T."/>
            <person name="Maumus F."/>
            <person name="Osuna-Cruz C.M."/>
            <person name="Vancaester E."/>
            <person name="Stenow R."/>
            <person name="Vandepoele K."/>
            <person name="Ploug H."/>
            <person name="Bruchert V."/>
            <person name="Godhe A."/>
            <person name="Topel M."/>
        </authorList>
    </citation>
    <scope>NUCLEOTIDE SEQUENCE</scope>
    <source>
        <strain evidence="15">R05AC</strain>
    </source>
</reference>
<feature type="region of interest" description="Disordered" evidence="12">
    <location>
        <begin position="149"/>
        <end position="174"/>
    </location>
</feature>
<dbReference type="InterPro" id="IPR003378">
    <property type="entry name" value="Fringe-like_glycosylTrfase"/>
</dbReference>
<dbReference type="GO" id="GO:0000166">
    <property type="term" value="F:nucleotide binding"/>
    <property type="evidence" value="ECO:0007669"/>
    <property type="project" value="UniProtKB-KW"/>
</dbReference>
<feature type="domain" description="Fringe-like glycosyltransferase" evidence="14">
    <location>
        <begin position="269"/>
        <end position="449"/>
    </location>
</feature>
<feature type="region of interest" description="Disordered" evidence="12">
    <location>
        <begin position="1"/>
        <end position="39"/>
    </location>
</feature>
<dbReference type="AlphaFoldDB" id="A0AAD8YEV3"/>
<evidence type="ECO:0000313" key="15">
    <source>
        <dbReference type="EMBL" id="KAK1744902.1"/>
    </source>
</evidence>
<evidence type="ECO:0000256" key="2">
    <source>
        <dbReference type="ARBA" id="ARBA00004922"/>
    </source>
</evidence>
<keyword evidence="11 13" id="KW-0472">Membrane</keyword>
<dbReference type="Gene3D" id="3.90.550.50">
    <property type="match status" value="1"/>
</dbReference>
<evidence type="ECO:0000256" key="13">
    <source>
        <dbReference type="SAM" id="Phobius"/>
    </source>
</evidence>
<evidence type="ECO:0000256" key="1">
    <source>
        <dbReference type="ARBA" id="ARBA00004606"/>
    </source>
</evidence>
<sequence length="529" mass="58755">MHRRTAPSLAASSKVAESRERRARRKVQNGNGLNRSSAKSKSALGYGQRILVLTVSLIVVILILVWIGAMFHLSTTTSQSDEGRVPAIRNNLLNDKPKIKKNIPVRPYDGSKNPYTSTALAQNPYLGWQPTLASSPLGSSFSWRQCFKADPKSDGTDQPAGCRENPNELGDAPTVEKDWIPDVTMVRTMAMYGKDKDGNPFPPPLSNELCENIGVTGGKNGDSNKQCLSQAMIHRTGPLTSETVSIVPSNHYEATASVQKGTIDVPAPKIMCLVYTMADAHANRIRGMRDTWAGGCNGFLAFSTESDPRLPTISLEHEGPESYDNMWQKVRSIWRFVGENYLDEFDWFFIGGDDLFVMPHNLKTYLASLVYKDGTDPKTKEYFVGRRFAPGGRDPFNSGGAGYTLSQATLRKFLANMDDAQHCSANAHTSMEDVMIARCLTHLGIHYTDTRDANGRERFHPFAPGTHLHWQPPGPNEEADWYEEYNKEWGVLQGKDCCAPDSVSFHYVKKASMVRHMHALINSCDDTAE</sequence>
<dbReference type="EC" id="2.4.1.122" evidence="4"/>
<evidence type="ECO:0000256" key="5">
    <source>
        <dbReference type="ARBA" id="ARBA00022676"/>
    </source>
</evidence>
<keyword evidence="7 13" id="KW-0812">Transmembrane</keyword>
<keyword evidence="8" id="KW-0547">Nucleotide-binding</keyword>
<organism evidence="15 16">
    <name type="scientific">Skeletonema marinoi</name>
    <dbReference type="NCBI Taxonomy" id="267567"/>
    <lineage>
        <taxon>Eukaryota</taxon>
        <taxon>Sar</taxon>
        <taxon>Stramenopiles</taxon>
        <taxon>Ochrophyta</taxon>
        <taxon>Bacillariophyta</taxon>
        <taxon>Coscinodiscophyceae</taxon>
        <taxon>Thalassiosirophycidae</taxon>
        <taxon>Thalassiosirales</taxon>
        <taxon>Skeletonemataceae</taxon>
        <taxon>Skeletonema</taxon>
        <taxon>Skeletonema marinoi-dohrnii complex</taxon>
    </lineage>
</organism>
<evidence type="ECO:0000259" key="14">
    <source>
        <dbReference type="Pfam" id="PF02434"/>
    </source>
</evidence>
<evidence type="ECO:0000256" key="12">
    <source>
        <dbReference type="SAM" id="MobiDB-lite"/>
    </source>
</evidence>
<dbReference type="PANTHER" id="PTHR23033">
    <property type="entry name" value="BETA1,3-GALACTOSYLTRANSFERASE"/>
    <property type="match status" value="1"/>
</dbReference>
<dbReference type="GO" id="GO:0016263">
    <property type="term" value="F:glycoprotein-N-acetylgalactosamine 3-beta-galactosyltransferase activity"/>
    <property type="evidence" value="ECO:0007669"/>
    <property type="project" value="UniProtKB-EC"/>
</dbReference>
<comment type="pathway">
    <text evidence="2">Protein modification; protein glycosylation.</text>
</comment>
<dbReference type="FunFam" id="3.90.550.50:FF:000124">
    <property type="entry name" value="UDP-galactose:N-acetylgalactosamine-alpha-R beta 1,3-galactosyltransferase"/>
    <property type="match status" value="1"/>
</dbReference>
<dbReference type="Proteomes" id="UP001224775">
    <property type="component" value="Unassembled WGS sequence"/>
</dbReference>
<dbReference type="PANTHER" id="PTHR23033:SF14">
    <property type="entry name" value="GLYCOPROTEIN-N-ACETYLGALACTOSAMINE 3-BETA-GALACTOSYLTRANSFERASE 1-RELATED"/>
    <property type="match status" value="1"/>
</dbReference>
<evidence type="ECO:0000256" key="8">
    <source>
        <dbReference type="ARBA" id="ARBA00022741"/>
    </source>
</evidence>
<dbReference type="Pfam" id="PF02434">
    <property type="entry name" value="Fringe"/>
    <property type="match status" value="1"/>
</dbReference>
<feature type="compositionally biased region" description="Polar residues" evidence="12">
    <location>
        <begin position="28"/>
        <end position="39"/>
    </location>
</feature>
<comment type="subcellular location">
    <subcellularLocation>
        <location evidence="1">Membrane</location>
        <topology evidence="1">Single-pass type II membrane protein</topology>
    </subcellularLocation>
</comment>
<evidence type="ECO:0000256" key="9">
    <source>
        <dbReference type="ARBA" id="ARBA00022968"/>
    </source>
</evidence>
<evidence type="ECO:0000256" key="3">
    <source>
        <dbReference type="ARBA" id="ARBA00006462"/>
    </source>
</evidence>
<evidence type="ECO:0000256" key="6">
    <source>
        <dbReference type="ARBA" id="ARBA00022679"/>
    </source>
</evidence>
<comment type="caution">
    <text evidence="15">The sequence shown here is derived from an EMBL/GenBank/DDBJ whole genome shotgun (WGS) entry which is preliminary data.</text>
</comment>
<proteinExistence type="inferred from homology"/>
<keyword evidence="5 15" id="KW-0328">Glycosyltransferase</keyword>
<name>A0AAD8YEV3_9STRA</name>
<keyword evidence="10 13" id="KW-1133">Transmembrane helix</keyword>
<evidence type="ECO:0000256" key="7">
    <source>
        <dbReference type="ARBA" id="ARBA00022692"/>
    </source>
</evidence>
<evidence type="ECO:0000313" key="16">
    <source>
        <dbReference type="Proteomes" id="UP001224775"/>
    </source>
</evidence>
<evidence type="ECO:0000256" key="4">
    <source>
        <dbReference type="ARBA" id="ARBA00012557"/>
    </source>
</evidence>
<accession>A0AAD8YEV3</accession>
<evidence type="ECO:0000256" key="11">
    <source>
        <dbReference type="ARBA" id="ARBA00023136"/>
    </source>
</evidence>
<protein>
    <recommendedName>
        <fullName evidence="4">N-acetylgalactosaminide beta-1,3-galactosyltransferase</fullName>
        <ecNumber evidence="4">2.4.1.122</ecNumber>
    </recommendedName>
</protein>
<keyword evidence="9" id="KW-0735">Signal-anchor</keyword>
<feature type="transmembrane region" description="Helical" evidence="13">
    <location>
        <begin position="50"/>
        <end position="71"/>
    </location>
</feature>
<dbReference type="InterPro" id="IPR026050">
    <property type="entry name" value="C1GALT1/C1GALT1_chp1"/>
</dbReference>
<dbReference type="EMBL" id="JATAAI010000006">
    <property type="protein sequence ID" value="KAK1744902.1"/>
    <property type="molecule type" value="Genomic_DNA"/>
</dbReference>